<dbReference type="EMBL" id="CP059734">
    <property type="protein sequence ID" value="WDE08989.1"/>
    <property type="molecule type" value="Genomic_DNA"/>
</dbReference>
<dbReference type="Pfam" id="PF01261">
    <property type="entry name" value="AP_endonuc_2"/>
    <property type="match status" value="1"/>
</dbReference>
<proteinExistence type="predicted"/>
<keyword evidence="3" id="KW-1185">Reference proteome</keyword>
<dbReference type="InterPro" id="IPR050312">
    <property type="entry name" value="IolE/XylAMocC-like"/>
</dbReference>
<dbReference type="InterPro" id="IPR036237">
    <property type="entry name" value="Xyl_isomerase-like_sf"/>
</dbReference>
<evidence type="ECO:0000313" key="2">
    <source>
        <dbReference type="EMBL" id="WDE08989.1"/>
    </source>
</evidence>
<name>A0AAE9ZAX6_9GAMM</name>
<accession>A0AAE9ZAX6</accession>
<evidence type="ECO:0000313" key="3">
    <source>
        <dbReference type="Proteomes" id="UP000032352"/>
    </source>
</evidence>
<dbReference type="Gene3D" id="3.20.20.150">
    <property type="entry name" value="Divalent-metal-dependent TIM barrel enzymes"/>
    <property type="match status" value="1"/>
</dbReference>
<dbReference type="RefSeq" id="WP_044838504.1">
    <property type="nucleotide sequence ID" value="NZ_CP059734.1"/>
</dbReference>
<feature type="domain" description="Xylose isomerase-like TIM barrel" evidence="1">
    <location>
        <begin position="26"/>
        <end position="244"/>
    </location>
</feature>
<sequence>MQPNIKLSGLADEASPDLAVQLAVHRELGWQEIEPRSLGGKTLCRLSGQEVRDLAQQIRDSGLHASVIASGIGNWATPISTPFAGEEEKAKRLFSCMHALGSKYMRIMSYPNDGWEEGRWKDEVLRRIGTLTELAEKADLVLVHENCSGWAGKSYARTLELLNAINSPSLKLLFDIGNGVPHGYSPVQFLQQVIEHVVHVHIKDGVNAGGDTQYSMPGRGDAGVSACIGLLKAHGYRGIYAIEPHLQFMPHVSYQGQESNLLSSYIAYGKASQTLLEQVYG</sequence>
<evidence type="ECO:0000259" key="1">
    <source>
        <dbReference type="Pfam" id="PF01261"/>
    </source>
</evidence>
<dbReference type="GO" id="GO:0016853">
    <property type="term" value="F:isomerase activity"/>
    <property type="evidence" value="ECO:0007669"/>
    <property type="project" value="UniProtKB-KW"/>
</dbReference>
<dbReference type="PANTHER" id="PTHR12110:SF53">
    <property type="entry name" value="BLR5974 PROTEIN"/>
    <property type="match status" value="1"/>
</dbReference>
<dbReference type="AlphaFoldDB" id="A0AAE9ZAX6"/>
<reference evidence="2 3" key="2">
    <citation type="journal article" date="2022" name="Mar. Drugs">
        <title>Bioassay-Guided Fractionation Leads to the Detection of Cholic Acid Generated by the Rare Thalassomonas sp.</title>
        <authorList>
            <person name="Pheiffer F."/>
            <person name="Schneider Y.K."/>
            <person name="Hansen E.H."/>
            <person name="Andersen J.H."/>
            <person name="Isaksson J."/>
            <person name="Busche T."/>
            <person name="R C."/>
            <person name="Kalinowski J."/>
            <person name="Zyl L.V."/>
            <person name="Trindade M."/>
        </authorList>
    </citation>
    <scope>NUCLEOTIDE SEQUENCE [LARGE SCALE GENOMIC DNA]</scope>
    <source>
        <strain evidence="2 3">XOM25</strain>
    </source>
</reference>
<organism evidence="2 3">
    <name type="scientific">Thalassomonas viridans</name>
    <dbReference type="NCBI Taxonomy" id="137584"/>
    <lineage>
        <taxon>Bacteria</taxon>
        <taxon>Pseudomonadati</taxon>
        <taxon>Pseudomonadota</taxon>
        <taxon>Gammaproteobacteria</taxon>
        <taxon>Alteromonadales</taxon>
        <taxon>Colwelliaceae</taxon>
        <taxon>Thalassomonas</taxon>
    </lineage>
</organism>
<reference evidence="2 3" key="1">
    <citation type="journal article" date="2015" name="Genome Announc.">
        <title>Draft Genome Sequences of Marine Isolates of Thalassomonas viridans and Thalassomonas actiniarum.</title>
        <authorList>
            <person name="Olonade I."/>
            <person name="van Zyl L.J."/>
            <person name="Trindade M."/>
        </authorList>
    </citation>
    <scope>NUCLEOTIDE SEQUENCE [LARGE SCALE GENOMIC DNA]</scope>
    <source>
        <strain evidence="2 3">XOM25</strain>
    </source>
</reference>
<protein>
    <submittedName>
        <fullName evidence="2">Sugar phosphate isomerase/epimerase</fullName>
    </submittedName>
</protein>
<dbReference type="PANTHER" id="PTHR12110">
    <property type="entry name" value="HYDROXYPYRUVATE ISOMERASE"/>
    <property type="match status" value="1"/>
</dbReference>
<dbReference type="Proteomes" id="UP000032352">
    <property type="component" value="Chromosome pTvir"/>
</dbReference>
<dbReference type="InterPro" id="IPR013022">
    <property type="entry name" value="Xyl_isomerase-like_TIM-brl"/>
</dbReference>
<dbReference type="SUPFAM" id="SSF51658">
    <property type="entry name" value="Xylose isomerase-like"/>
    <property type="match status" value="1"/>
</dbReference>
<keyword evidence="2" id="KW-0413">Isomerase</keyword>
<dbReference type="KEGG" id="tvd:SG34_029860"/>
<gene>
    <name evidence="2" type="ORF">SG34_029860</name>
</gene>